<gene>
    <name evidence="3" type="ORF">GTQ34_14195</name>
</gene>
<proteinExistence type="predicted"/>
<dbReference type="SUPFAM" id="SSF69318">
    <property type="entry name" value="Integrin alpha N-terminal domain"/>
    <property type="match status" value="1"/>
</dbReference>
<reference evidence="3" key="1">
    <citation type="submission" date="2020-01" db="EMBL/GenBank/DDBJ databases">
        <title>Muricauda ochracea sp. nov., isolated from a tidal flat of Garorim bay in Korea.</title>
        <authorList>
            <person name="Kim D."/>
            <person name="Yoo Y."/>
            <person name="Kim J.-J."/>
        </authorList>
    </citation>
    <scope>NUCLEOTIDE SEQUENCE</scope>
    <source>
        <strain evidence="3">JGD-17</strain>
    </source>
</reference>
<keyword evidence="2" id="KW-0472">Membrane</keyword>
<protein>
    <recommendedName>
        <fullName evidence="5">VCBS repeat-containing protein</fullName>
    </recommendedName>
</protein>
<keyword evidence="4" id="KW-1185">Reference proteome</keyword>
<keyword evidence="1" id="KW-0732">Signal</keyword>
<comment type="caution">
    <text evidence="3">The sequence shown here is derived from an EMBL/GenBank/DDBJ whole genome shotgun (WGS) entry which is preliminary data.</text>
</comment>
<accession>A0A964WYD8</accession>
<evidence type="ECO:0000313" key="4">
    <source>
        <dbReference type="Proteomes" id="UP000667650"/>
    </source>
</evidence>
<dbReference type="AlphaFoldDB" id="A0A964WYD8"/>
<dbReference type="Proteomes" id="UP000667650">
    <property type="component" value="Unassembled WGS sequence"/>
</dbReference>
<keyword evidence="2" id="KW-0812">Transmembrane</keyword>
<dbReference type="EMBL" id="JAAABI010000006">
    <property type="protein sequence ID" value="NAY93070.1"/>
    <property type="molecule type" value="Genomic_DNA"/>
</dbReference>
<organism evidence="3 4">
    <name type="scientific">Flagellimonas ochracea</name>
    <dbReference type="NCBI Taxonomy" id="2696472"/>
    <lineage>
        <taxon>Bacteria</taxon>
        <taxon>Pseudomonadati</taxon>
        <taxon>Bacteroidota</taxon>
        <taxon>Flavobacteriia</taxon>
        <taxon>Flavobacteriales</taxon>
        <taxon>Flavobacteriaceae</taxon>
        <taxon>Flagellimonas</taxon>
    </lineage>
</organism>
<sequence length="412" mass="46267">MLLNRLIVGREGSALLFFIVLFISVLFMGFLFLKESMLSTVWVEQKSTSETIYNIDSNALKSKNLDQNSMAGKAFDFNGDGYEDVVLAIEFGRNVILINNGKGSLVDESGNRFPKNTHDSEDIAMGDFDKDGDVDLIFVSEDDQTNEYYLNKGPGFFEDHPKGLPVKGISNVVETADFNEDGFRDLIIGNQGQNFLLINDKNGVFTDETQLRLPSDSSTTQDIELGDLDGDGDLDFVEANETQNRIMINYGKGHFRDETGERLPTVNDQTREVELGDVDNDGDLDIFFANVDFGGVGNPQNRLLMNDGHGIFTEITQQSLPKNNFRTVGASFFDINNDGFLDLINGNRFNGRQMMVLINQGDATFKDQTSDFFPEIECYTFDFVFGDFNRDGLADMYLCNFRGQDLLLKRNK</sequence>
<evidence type="ECO:0000313" key="3">
    <source>
        <dbReference type="EMBL" id="NAY93070.1"/>
    </source>
</evidence>
<dbReference type="PANTHER" id="PTHR46580:SF4">
    <property type="entry name" value="ATP_GTP-BINDING PROTEIN"/>
    <property type="match status" value="1"/>
</dbReference>
<evidence type="ECO:0000256" key="1">
    <source>
        <dbReference type="ARBA" id="ARBA00022729"/>
    </source>
</evidence>
<dbReference type="Gene3D" id="2.130.10.130">
    <property type="entry name" value="Integrin alpha, N-terminal"/>
    <property type="match status" value="2"/>
</dbReference>
<evidence type="ECO:0000256" key="2">
    <source>
        <dbReference type="SAM" id="Phobius"/>
    </source>
</evidence>
<dbReference type="RefSeq" id="WP_166524483.1">
    <property type="nucleotide sequence ID" value="NZ_JAAABI010000006.1"/>
</dbReference>
<feature type="transmembrane region" description="Helical" evidence="2">
    <location>
        <begin position="12"/>
        <end position="33"/>
    </location>
</feature>
<dbReference type="Pfam" id="PF13517">
    <property type="entry name" value="FG-GAP_3"/>
    <property type="match status" value="3"/>
</dbReference>
<dbReference type="InterPro" id="IPR013517">
    <property type="entry name" value="FG-GAP"/>
</dbReference>
<dbReference type="PANTHER" id="PTHR46580">
    <property type="entry name" value="SENSOR KINASE-RELATED"/>
    <property type="match status" value="1"/>
</dbReference>
<evidence type="ECO:0008006" key="5">
    <source>
        <dbReference type="Google" id="ProtNLM"/>
    </source>
</evidence>
<name>A0A964WYD8_9FLAO</name>
<dbReference type="InterPro" id="IPR028994">
    <property type="entry name" value="Integrin_alpha_N"/>
</dbReference>
<keyword evidence="2" id="KW-1133">Transmembrane helix</keyword>